<organism evidence="16 17">
    <name type="scientific">Paenibacillus alvei</name>
    <name type="common">Bacillus alvei</name>
    <dbReference type="NCBI Taxonomy" id="44250"/>
    <lineage>
        <taxon>Bacteria</taxon>
        <taxon>Bacillati</taxon>
        <taxon>Bacillota</taxon>
        <taxon>Bacilli</taxon>
        <taxon>Bacillales</taxon>
        <taxon>Paenibacillaceae</taxon>
        <taxon>Paenibacillus</taxon>
    </lineage>
</organism>
<feature type="domain" description="DNA polymerase III beta sliding clamp N-terminal" evidence="13">
    <location>
        <begin position="22"/>
        <end position="107"/>
    </location>
</feature>
<keyword evidence="7" id="KW-0235">DNA replication</keyword>
<reference evidence="16 17" key="1">
    <citation type="submission" date="2022-05" db="EMBL/GenBank/DDBJ databases">
        <title>Genome Sequencing of Bee-Associated Microbes.</title>
        <authorList>
            <person name="Dunlap C."/>
        </authorList>
    </citation>
    <scope>NUCLEOTIDE SEQUENCE [LARGE SCALE GENOMIC DNA]</scope>
    <source>
        <strain evidence="16 17">NRRL NRS-750</strain>
    </source>
</reference>
<keyword evidence="9" id="KW-0238">DNA-binding</keyword>
<dbReference type="Gene3D" id="3.10.150.10">
    <property type="entry name" value="DNA Polymerase III, subunit A, domain 2"/>
    <property type="match status" value="1"/>
</dbReference>
<keyword evidence="17" id="KW-1185">Reference proteome</keyword>
<evidence type="ECO:0000256" key="10">
    <source>
        <dbReference type="ARBA" id="ARBA00030988"/>
    </source>
</evidence>
<evidence type="ECO:0000256" key="11">
    <source>
        <dbReference type="ARBA" id="ARBA00033275"/>
    </source>
</evidence>
<dbReference type="NCBIfam" id="TIGR00663">
    <property type="entry name" value="dnan"/>
    <property type="match status" value="1"/>
</dbReference>
<keyword evidence="6 16" id="KW-0548">Nucleotidyltransferase</keyword>
<dbReference type="Pfam" id="PF00712">
    <property type="entry name" value="DNA_pol3_beta"/>
    <property type="match status" value="1"/>
</dbReference>
<evidence type="ECO:0000259" key="15">
    <source>
        <dbReference type="Pfam" id="PF02768"/>
    </source>
</evidence>
<evidence type="ECO:0000256" key="8">
    <source>
        <dbReference type="ARBA" id="ARBA00022932"/>
    </source>
</evidence>
<comment type="similarity">
    <text evidence="2">Belongs to the beta sliding clamp family.</text>
</comment>
<dbReference type="SUPFAM" id="SSF55979">
    <property type="entry name" value="DNA clamp"/>
    <property type="match status" value="3"/>
</dbReference>
<dbReference type="Pfam" id="PF02767">
    <property type="entry name" value="DNA_pol3_beta_2"/>
    <property type="match status" value="1"/>
</dbReference>
<dbReference type="EMBL" id="JAMDLY010000008">
    <property type="protein sequence ID" value="MCY9529153.1"/>
    <property type="molecule type" value="Genomic_DNA"/>
</dbReference>
<evidence type="ECO:0000256" key="4">
    <source>
        <dbReference type="ARBA" id="ARBA00022490"/>
    </source>
</evidence>
<comment type="subcellular location">
    <subcellularLocation>
        <location evidence="1">Cytoplasm</location>
    </subcellularLocation>
</comment>
<keyword evidence="4" id="KW-0963">Cytoplasm</keyword>
<dbReference type="InterPro" id="IPR001001">
    <property type="entry name" value="DNA_polIII_beta"/>
</dbReference>
<keyword evidence="8" id="KW-0239">DNA-directed DNA polymerase</keyword>
<evidence type="ECO:0000313" key="16">
    <source>
        <dbReference type="EMBL" id="MCY9529153.1"/>
    </source>
</evidence>
<keyword evidence="5 16" id="KW-0808">Transferase</keyword>
<dbReference type="Gene3D" id="3.70.10.10">
    <property type="match status" value="1"/>
</dbReference>
<evidence type="ECO:0000256" key="2">
    <source>
        <dbReference type="ARBA" id="ARBA00010752"/>
    </source>
</evidence>
<evidence type="ECO:0000256" key="6">
    <source>
        <dbReference type="ARBA" id="ARBA00022695"/>
    </source>
</evidence>
<evidence type="ECO:0000256" key="9">
    <source>
        <dbReference type="ARBA" id="ARBA00023125"/>
    </source>
</evidence>
<evidence type="ECO:0000259" key="13">
    <source>
        <dbReference type="Pfam" id="PF00712"/>
    </source>
</evidence>
<dbReference type="SMART" id="SM00480">
    <property type="entry name" value="POL3Bc"/>
    <property type="match status" value="1"/>
</dbReference>
<dbReference type="InterPro" id="IPR046938">
    <property type="entry name" value="DNA_clamp_sf"/>
</dbReference>
<proteinExistence type="inferred from homology"/>
<evidence type="ECO:0000259" key="14">
    <source>
        <dbReference type="Pfam" id="PF02767"/>
    </source>
</evidence>
<evidence type="ECO:0000256" key="3">
    <source>
        <dbReference type="ARBA" id="ARBA00021035"/>
    </source>
</evidence>
<dbReference type="RefSeq" id="WP_268631879.1">
    <property type="nucleotide sequence ID" value="NZ_JAMDLY010000008.1"/>
</dbReference>
<evidence type="ECO:0000256" key="7">
    <source>
        <dbReference type="ARBA" id="ARBA00022705"/>
    </source>
</evidence>
<evidence type="ECO:0000256" key="1">
    <source>
        <dbReference type="ARBA" id="ARBA00004496"/>
    </source>
</evidence>
<protein>
    <recommendedName>
        <fullName evidence="3">Beta sliding clamp</fullName>
    </recommendedName>
    <alternativeName>
        <fullName evidence="12">Beta-clamp processivity factor</fullName>
    </alternativeName>
    <alternativeName>
        <fullName evidence="10">DNA polymerase III beta sliding clamp subunit</fullName>
    </alternativeName>
    <alternativeName>
        <fullName evidence="11">DNA polymerase III subunit beta</fullName>
    </alternativeName>
</protein>
<feature type="domain" description="DNA polymerase III beta sliding clamp C-terminal" evidence="15">
    <location>
        <begin position="238"/>
        <end position="342"/>
    </location>
</feature>
<evidence type="ECO:0000256" key="5">
    <source>
        <dbReference type="ARBA" id="ARBA00022679"/>
    </source>
</evidence>
<gene>
    <name evidence="16" type="primary">dnaN</name>
    <name evidence="16" type="ORF">M5X04_07365</name>
</gene>
<evidence type="ECO:0000256" key="12">
    <source>
        <dbReference type="ARBA" id="ARBA00033276"/>
    </source>
</evidence>
<dbReference type="InterPro" id="IPR022634">
    <property type="entry name" value="DNA_polIII_beta_N"/>
</dbReference>
<dbReference type="InterPro" id="IPR022635">
    <property type="entry name" value="DNA_polIII_beta_C"/>
</dbReference>
<dbReference type="PANTHER" id="PTHR30478">
    <property type="entry name" value="DNA POLYMERASE III SUBUNIT BETA"/>
    <property type="match status" value="1"/>
</dbReference>
<dbReference type="GO" id="GO:0003887">
    <property type="term" value="F:DNA-directed DNA polymerase activity"/>
    <property type="evidence" value="ECO:0007669"/>
    <property type="project" value="UniProtKB-EC"/>
</dbReference>
<dbReference type="PANTHER" id="PTHR30478:SF0">
    <property type="entry name" value="BETA SLIDING CLAMP"/>
    <property type="match status" value="1"/>
</dbReference>
<dbReference type="Pfam" id="PF02768">
    <property type="entry name" value="DNA_pol3_beta_3"/>
    <property type="match status" value="1"/>
</dbReference>
<sequence>MKLSAKKNELIKAIRCMTFPKSKLLIEATDSAVKLSSSDDTVVIKSQVDADVHQSGKCCVSTPIILEILSKLRGDVVELGVKENKICIKGHGKQSIVVATLDVDSFPFQLNEPDSWYFTISTEVMKRAFKKTSHSITVEKVANALKGLRIKADGSTVTFTGCDTKQFAMYSTEIPSEEHFEAIIPKEHLKLVENILIEKEISFTVSNNFGVFATENHILYTRLIDEKYPPAQALLDKSLKCQVQVDTSELIKSIELAEITANKESKGVKAVKIKTVDGGIEVVARNELGNTTDFISAETNGEEITNVYDSSYLIHALKAADMSSVKLGFVDKNAPLIINGESGSFVVGAVLTREVS</sequence>
<name>A0ABT4E5Z2_PAEAL</name>
<accession>A0ABT4E5Z2</accession>
<dbReference type="CDD" id="cd00140">
    <property type="entry name" value="beta_clamp"/>
    <property type="match status" value="1"/>
</dbReference>
<feature type="domain" description="DNA polymerase III beta sliding clamp central" evidence="14">
    <location>
        <begin position="119"/>
        <end position="229"/>
    </location>
</feature>
<dbReference type="InterPro" id="IPR022637">
    <property type="entry name" value="DNA_polIII_beta_cen"/>
</dbReference>
<comment type="caution">
    <text evidence="16">The sequence shown here is derived from an EMBL/GenBank/DDBJ whole genome shotgun (WGS) entry which is preliminary data.</text>
</comment>
<evidence type="ECO:0000313" key="17">
    <source>
        <dbReference type="Proteomes" id="UP001527090"/>
    </source>
</evidence>
<dbReference type="Proteomes" id="UP001527090">
    <property type="component" value="Unassembled WGS sequence"/>
</dbReference>